<dbReference type="EC" id="2.7.11.1" evidence="1"/>
<dbReference type="Gene3D" id="2.130.10.10">
    <property type="entry name" value="YVTN repeat-like/Quinoprotein amine dehydrogenase"/>
    <property type="match status" value="2"/>
</dbReference>
<dbReference type="Proteomes" id="UP000004508">
    <property type="component" value="Unassembled WGS sequence"/>
</dbReference>
<feature type="repeat" description="WD" evidence="8">
    <location>
        <begin position="745"/>
        <end position="781"/>
    </location>
</feature>
<dbReference type="InterPro" id="IPR017441">
    <property type="entry name" value="Protein_kinase_ATP_BS"/>
</dbReference>
<evidence type="ECO:0000256" key="4">
    <source>
        <dbReference type="ARBA" id="ARBA00022737"/>
    </source>
</evidence>
<feature type="binding site" evidence="9">
    <location>
        <position position="46"/>
    </location>
    <ligand>
        <name>ATP</name>
        <dbReference type="ChEBI" id="CHEBI:30616"/>
    </ligand>
</feature>
<dbReference type="PANTHER" id="PTHR43289:SF6">
    <property type="entry name" value="SERINE_THREONINE-PROTEIN KINASE NEKL-3"/>
    <property type="match status" value="1"/>
</dbReference>
<dbReference type="PROSITE" id="PS50011">
    <property type="entry name" value="PROTEIN_KINASE_DOM"/>
    <property type="match status" value="1"/>
</dbReference>
<evidence type="ECO:0000313" key="12">
    <source>
        <dbReference type="EMBL" id="EFH85893.1"/>
    </source>
</evidence>
<keyword evidence="2 8" id="KW-0853">WD repeat</keyword>
<dbReference type="PANTHER" id="PTHR43289">
    <property type="entry name" value="MITOGEN-ACTIVATED PROTEIN KINASE KINASE KINASE 20-RELATED"/>
    <property type="match status" value="1"/>
</dbReference>
<evidence type="ECO:0000256" key="5">
    <source>
        <dbReference type="ARBA" id="ARBA00022741"/>
    </source>
</evidence>
<dbReference type="Pfam" id="PF00400">
    <property type="entry name" value="WD40"/>
    <property type="match status" value="3"/>
</dbReference>
<dbReference type="SUPFAM" id="SSF50978">
    <property type="entry name" value="WD40 repeat-like"/>
    <property type="match status" value="1"/>
</dbReference>
<evidence type="ECO:0000256" key="2">
    <source>
        <dbReference type="ARBA" id="ARBA00022574"/>
    </source>
</evidence>
<proteinExistence type="predicted"/>
<evidence type="ECO:0000313" key="13">
    <source>
        <dbReference type="Proteomes" id="UP000004508"/>
    </source>
</evidence>
<feature type="compositionally biased region" description="Polar residues" evidence="10">
    <location>
        <begin position="337"/>
        <end position="356"/>
    </location>
</feature>
<dbReference type="RefSeq" id="WP_007909730.1">
    <property type="nucleotide sequence ID" value="NZ_ADVG01000002.1"/>
</dbReference>
<dbReference type="CDD" id="cd14014">
    <property type="entry name" value="STKc_PknB_like"/>
    <property type="match status" value="1"/>
</dbReference>
<name>D6TR22_KTERA</name>
<protein>
    <recommendedName>
        <fullName evidence="1">non-specific serine/threonine protein kinase</fullName>
        <ecNumber evidence="1">2.7.11.1</ecNumber>
    </recommendedName>
</protein>
<accession>D6TR22</accession>
<comment type="caution">
    <text evidence="12">The sequence shown here is derived from an EMBL/GenBank/DDBJ whole genome shotgun (WGS) entry which is preliminary data.</text>
</comment>
<dbReference type="PROSITE" id="PS00107">
    <property type="entry name" value="PROTEIN_KINASE_ATP"/>
    <property type="match status" value="1"/>
</dbReference>
<gene>
    <name evidence="12" type="ORF">Krac_7148</name>
</gene>
<dbReference type="PROSITE" id="PS00678">
    <property type="entry name" value="WD_REPEATS_1"/>
    <property type="match status" value="1"/>
</dbReference>
<dbReference type="InterPro" id="IPR001680">
    <property type="entry name" value="WD40_rpt"/>
</dbReference>
<dbReference type="InterPro" id="IPR011009">
    <property type="entry name" value="Kinase-like_dom_sf"/>
</dbReference>
<evidence type="ECO:0000256" key="7">
    <source>
        <dbReference type="ARBA" id="ARBA00022840"/>
    </source>
</evidence>
<keyword evidence="3" id="KW-0808">Transferase</keyword>
<dbReference type="InterPro" id="IPR019775">
    <property type="entry name" value="WD40_repeat_CS"/>
</dbReference>
<dbReference type="STRING" id="485913.Krac_7148"/>
<dbReference type="Gene3D" id="3.30.200.20">
    <property type="entry name" value="Phosphorylase Kinase, domain 1"/>
    <property type="match status" value="1"/>
</dbReference>
<evidence type="ECO:0000256" key="1">
    <source>
        <dbReference type="ARBA" id="ARBA00012513"/>
    </source>
</evidence>
<dbReference type="InterPro" id="IPR008266">
    <property type="entry name" value="Tyr_kinase_AS"/>
</dbReference>
<dbReference type="InterPro" id="IPR000719">
    <property type="entry name" value="Prot_kinase_dom"/>
</dbReference>
<dbReference type="PROSITE" id="PS00109">
    <property type="entry name" value="PROTEIN_KINASE_TYR"/>
    <property type="match status" value="1"/>
</dbReference>
<dbReference type="eggNOG" id="COG0515">
    <property type="taxonomic scope" value="Bacteria"/>
</dbReference>
<keyword evidence="4" id="KW-0677">Repeat</keyword>
<organism evidence="12 13">
    <name type="scientific">Ktedonobacter racemifer DSM 44963</name>
    <dbReference type="NCBI Taxonomy" id="485913"/>
    <lineage>
        <taxon>Bacteria</taxon>
        <taxon>Bacillati</taxon>
        <taxon>Chloroflexota</taxon>
        <taxon>Ktedonobacteria</taxon>
        <taxon>Ktedonobacterales</taxon>
        <taxon>Ktedonobacteraceae</taxon>
        <taxon>Ktedonobacter</taxon>
    </lineage>
</organism>
<keyword evidence="5 9" id="KW-0547">Nucleotide-binding</keyword>
<sequence>MLAHQTHQWQGRSLGRYLLLSLLGRGGMGEVWQAEDTQLHRHVAIKLLLPVLDSEKEYLDAFHNEARLAASLDHPHILSVHDFGELHHGDDVITYLVMPFLNGGTLRNRMESMAELLPTRVSLRYLRQAAEAIDYAHSRQVLHRDVTPSNMLLQDDQLYLSDFGIARLLSTSTYHSRTSVAVGTPEYMAPERIQEKAVPASDLYSLAVIAYQLFTGRLPFEGEDALAVLLKHIQEPPPSPRQFQPQLPEEAAQLLLTALSKHPEERPSNCVAFVTALEQSLQTPQQPHVTKADDPDATLIAPWNKRARNATRENDPNQTLPVGIASTFKLATPGTHPRTSSTGQALETTQTQISGQTRKRAHVNRRAFMLGVTSAAVFLTGSGLALGSSLYRSYTQVPGPQQLHPGRPILKLNGLTDIIWNIRWHPRGRYLATAGYDNLVQVWDLDTHLSSQRHAPSNLSHASAIWKIGATVNRNSLTWSPDGHALALFAPLQGWAGSDAVLATVDAFQPRASLQLYTDPSTSADRLYRGLSWSPSNQVLATGTKQGNISLWHPEAGTTRGVFKRFTNPEQSTQDTVSDLFDAPPTLCWSRDEQQILEYFQPNSITSWNVQTGQRATLLTLPETKGEKGIVYFLTFLNSPTIPTQFLASDIDIAVIFDTAQKKVLSTLGCADPDAHRSVMIPSYSTFNKFCPQLGQLTWSPNGRYVAGTYLSSNQIFVWDLHNTQPHLSSDGHHLPELAFGKNNGHSQGEVIVDLAWSPDGRYIASSATDGIVLIWQVDGA</sequence>
<evidence type="ECO:0000256" key="6">
    <source>
        <dbReference type="ARBA" id="ARBA00022777"/>
    </source>
</evidence>
<dbReference type="OrthoDB" id="136848at2"/>
<keyword evidence="12" id="KW-0723">Serine/threonine-protein kinase</keyword>
<dbReference type="InParanoid" id="D6TR22"/>
<dbReference type="InterPro" id="IPR036322">
    <property type="entry name" value="WD40_repeat_dom_sf"/>
</dbReference>
<dbReference type="PROSITE" id="PS50294">
    <property type="entry name" value="WD_REPEATS_REGION"/>
    <property type="match status" value="2"/>
</dbReference>
<keyword evidence="13" id="KW-1185">Reference proteome</keyword>
<keyword evidence="6 12" id="KW-0418">Kinase</keyword>
<dbReference type="GO" id="GO:0005524">
    <property type="term" value="F:ATP binding"/>
    <property type="evidence" value="ECO:0007669"/>
    <property type="project" value="UniProtKB-UniRule"/>
</dbReference>
<feature type="repeat" description="WD" evidence="8">
    <location>
        <begin position="412"/>
        <end position="453"/>
    </location>
</feature>
<feature type="region of interest" description="Disordered" evidence="10">
    <location>
        <begin position="330"/>
        <end position="360"/>
    </location>
</feature>
<dbReference type="SUPFAM" id="SSF56112">
    <property type="entry name" value="Protein kinase-like (PK-like)"/>
    <property type="match status" value="1"/>
</dbReference>
<evidence type="ECO:0000259" key="11">
    <source>
        <dbReference type="PROSITE" id="PS50011"/>
    </source>
</evidence>
<dbReference type="SMART" id="SM00320">
    <property type="entry name" value="WD40"/>
    <property type="match status" value="4"/>
</dbReference>
<evidence type="ECO:0000256" key="9">
    <source>
        <dbReference type="PROSITE-ProRule" id="PRU10141"/>
    </source>
</evidence>
<evidence type="ECO:0000256" key="8">
    <source>
        <dbReference type="PROSITE-ProRule" id="PRU00221"/>
    </source>
</evidence>
<dbReference type="InterPro" id="IPR015943">
    <property type="entry name" value="WD40/YVTN_repeat-like_dom_sf"/>
</dbReference>
<dbReference type="PROSITE" id="PS50082">
    <property type="entry name" value="WD_REPEATS_2"/>
    <property type="match status" value="2"/>
</dbReference>
<evidence type="ECO:0000256" key="10">
    <source>
        <dbReference type="SAM" id="MobiDB-lite"/>
    </source>
</evidence>
<dbReference type="AlphaFoldDB" id="D6TR22"/>
<evidence type="ECO:0000256" key="3">
    <source>
        <dbReference type="ARBA" id="ARBA00022679"/>
    </source>
</evidence>
<reference evidence="12 13" key="1">
    <citation type="journal article" date="2011" name="Stand. Genomic Sci.">
        <title>Non-contiguous finished genome sequence and contextual data of the filamentous soil bacterium Ktedonobacter racemifer type strain (SOSP1-21).</title>
        <authorList>
            <person name="Chang Y.J."/>
            <person name="Land M."/>
            <person name="Hauser L."/>
            <person name="Chertkov O."/>
            <person name="Del Rio T.G."/>
            <person name="Nolan M."/>
            <person name="Copeland A."/>
            <person name="Tice H."/>
            <person name="Cheng J.F."/>
            <person name="Lucas S."/>
            <person name="Han C."/>
            <person name="Goodwin L."/>
            <person name="Pitluck S."/>
            <person name="Ivanova N."/>
            <person name="Ovchinikova G."/>
            <person name="Pati A."/>
            <person name="Chen A."/>
            <person name="Palaniappan K."/>
            <person name="Mavromatis K."/>
            <person name="Liolios K."/>
            <person name="Brettin T."/>
            <person name="Fiebig A."/>
            <person name="Rohde M."/>
            <person name="Abt B."/>
            <person name="Goker M."/>
            <person name="Detter J.C."/>
            <person name="Woyke T."/>
            <person name="Bristow J."/>
            <person name="Eisen J.A."/>
            <person name="Markowitz V."/>
            <person name="Hugenholtz P."/>
            <person name="Kyrpides N.C."/>
            <person name="Klenk H.P."/>
            <person name="Lapidus A."/>
        </authorList>
    </citation>
    <scope>NUCLEOTIDE SEQUENCE [LARGE SCALE GENOMIC DNA]</scope>
    <source>
        <strain evidence="13">DSM 44963</strain>
    </source>
</reference>
<keyword evidence="7 9" id="KW-0067">ATP-binding</keyword>
<feature type="domain" description="Protein kinase" evidence="11">
    <location>
        <begin position="17"/>
        <end position="281"/>
    </location>
</feature>
<dbReference type="EMBL" id="ADVG01000002">
    <property type="protein sequence ID" value="EFH85893.1"/>
    <property type="molecule type" value="Genomic_DNA"/>
</dbReference>
<dbReference type="Gene3D" id="1.10.510.10">
    <property type="entry name" value="Transferase(Phosphotransferase) domain 1"/>
    <property type="match status" value="1"/>
</dbReference>
<dbReference type="Pfam" id="PF00069">
    <property type="entry name" value="Pkinase"/>
    <property type="match status" value="1"/>
</dbReference>
<dbReference type="GO" id="GO:0004674">
    <property type="term" value="F:protein serine/threonine kinase activity"/>
    <property type="evidence" value="ECO:0007669"/>
    <property type="project" value="UniProtKB-KW"/>
</dbReference>